<accession>A0A4Z0F717</accession>
<protein>
    <submittedName>
        <fullName evidence="1">Uncharacterized protein</fullName>
    </submittedName>
</protein>
<comment type="caution">
    <text evidence="1">The sequence shown here is derived from an EMBL/GenBank/DDBJ whole genome shotgun (WGS) entry which is preliminary data.</text>
</comment>
<name>A0A4Z0F717_9GAMM</name>
<reference evidence="1 2" key="1">
    <citation type="journal article" date="2019" name="ISME J.">
        <title>Candidatus Macondimonas diazotrophica, a novel gammaproteobacterial genus dominating crude-oil-contaminated coastal sediments.</title>
        <authorList>
            <person name="Karthikeyan S."/>
            <person name="Konstantinidis K."/>
        </authorList>
    </citation>
    <scope>NUCLEOTIDE SEQUENCE [LARGE SCALE GENOMIC DNA]</scope>
    <source>
        <strain evidence="1 2">KTK01</strain>
    </source>
</reference>
<dbReference type="AlphaFoldDB" id="A0A4Z0F717"/>
<evidence type="ECO:0000313" key="2">
    <source>
        <dbReference type="Proteomes" id="UP000297890"/>
    </source>
</evidence>
<evidence type="ECO:0000313" key="1">
    <source>
        <dbReference type="EMBL" id="TFZ81159.1"/>
    </source>
</evidence>
<dbReference type="RefSeq" id="WP_135282958.1">
    <property type="nucleotide sequence ID" value="NZ_SRIO01000042.1"/>
</dbReference>
<gene>
    <name evidence="1" type="ORF">E4680_13565</name>
</gene>
<proteinExistence type="predicted"/>
<dbReference type="Proteomes" id="UP000297890">
    <property type="component" value="Unassembled WGS sequence"/>
</dbReference>
<keyword evidence="2" id="KW-1185">Reference proteome</keyword>
<dbReference type="EMBL" id="SRIO01000042">
    <property type="protein sequence ID" value="TFZ81159.1"/>
    <property type="molecule type" value="Genomic_DNA"/>
</dbReference>
<organism evidence="1 2">
    <name type="scientific">Candidatus Macondimonas diazotrophica</name>
    <dbReference type="NCBI Taxonomy" id="2305248"/>
    <lineage>
        <taxon>Bacteria</taxon>
        <taxon>Pseudomonadati</taxon>
        <taxon>Pseudomonadota</taxon>
        <taxon>Gammaproteobacteria</taxon>
        <taxon>Chromatiales</taxon>
        <taxon>Ectothiorhodospiraceae</taxon>
        <taxon>Candidatus Macondimonas</taxon>
    </lineage>
</organism>
<sequence length="157" mass="17889">MKLTRLAEFRATTRKVEQLRSHLGLSIPCAALIVGFKDATGYIKVHDSPDLDINWTHLIPHYNFALRFMIFMHHSGADHKSTRAVETERNHYASITFKDLGVPAYPSLTLREPPSALQQYEPLLQQRIDFAESEADAKAADERLKFITGLLARSRRT</sequence>